<dbReference type="InterPro" id="IPR036388">
    <property type="entry name" value="WH-like_DNA-bd_sf"/>
</dbReference>
<dbReference type="PRINTS" id="PR00778">
    <property type="entry name" value="HTHARSR"/>
</dbReference>
<organism evidence="5 6">
    <name type="scientific">Candidatus Gallionella acididurans</name>
    <dbReference type="NCBI Taxonomy" id="1796491"/>
    <lineage>
        <taxon>Bacteria</taxon>
        <taxon>Pseudomonadati</taxon>
        <taxon>Pseudomonadota</taxon>
        <taxon>Betaproteobacteria</taxon>
        <taxon>Nitrosomonadales</taxon>
        <taxon>Gallionellaceae</taxon>
        <taxon>Gallionella</taxon>
    </lineage>
</organism>
<name>A0A139BSL5_9PROT</name>
<keyword evidence="3" id="KW-0804">Transcription</keyword>
<proteinExistence type="predicted"/>
<comment type="caution">
    <text evidence="5">The sequence shown here is derived from an EMBL/GenBank/DDBJ whole genome shotgun (WGS) entry which is preliminary data.</text>
</comment>
<evidence type="ECO:0000259" key="4">
    <source>
        <dbReference type="PROSITE" id="PS50987"/>
    </source>
</evidence>
<gene>
    <name evidence="5" type="ORF">AWT59_1910</name>
</gene>
<dbReference type="InterPro" id="IPR001845">
    <property type="entry name" value="HTH_ArsR_DNA-bd_dom"/>
</dbReference>
<dbReference type="InterPro" id="IPR051011">
    <property type="entry name" value="Metal_resp_trans_reg"/>
</dbReference>
<reference evidence="5 6" key="1">
    <citation type="submission" date="2016-02" db="EMBL/GenBank/DDBJ databases">
        <authorList>
            <person name="Wen L."/>
            <person name="He K."/>
            <person name="Yang H."/>
        </authorList>
    </citation>
    <scope>NUCLEOTIDE SEQUENCE [LARGE SCALE GENOMIC DNA]</scope>
    <source>
        <strain evidence="5">ShG14-8</strain>
    </source>
</reference>
<dbReference type="GO" id="GO:0003700">
    <property type="term" value="F:DNA-binding transcription factor activity"/>
    <property type="evidence" value="ECO:0007669"/>
    <property type="project" value="InterPro"/>
</dbReference>
<dbReference type="InterPro" id="IPR011991">
    <property type="entry name" value="ArsR-like_HTH"/>
</dbReference>
<dbReference type="Pfam" id="PF12840">
    <property type="entry name" value="HTH_20"/>
    <property type="match status" value="1"/>
</dbReference>
<dbReference type="NCBIfam" id="NF033788">
    <property type="entry name" value="HTH_metalloreg"/>
    <property type="match status" value="1"/>
</dbReference>
<protein>
    <submittedName>
        <fullName evidence="5">Transcriptional regulator, ArsR family</fullName>
    </submittedName>
</protein>
<evidence type="ECO:0000256" key="3">
    <source>
        <dbReference type="ARBA" id="ARBA00023163"/>
    </source>
</evidence>
<reference evidence="5 6" key="2">
    <citation type="submission" date="2016-03" db="EMBL/GenBank/DDBJ databases">
        <title>New uncultured bacterium of the family Gallionellaceae from acid mine drainage: description and reconstruction of genome based on metagenomic analysis of microbial community.</title>
        <authorList>
            <person name="Kadnikov V."/>
            <person name="Ivasenko D."/>
            <person name="Beletsky A."/>
            <person name="Mardanov A."/>
            <person name="Danilova E."/>
            <person name="Pimenov N."/>
            <person name="Karnachuk O."/>
            <person name="Ravin N."/>
        </authorList>
    </citation>
    <scope>NUCLEOTIDE SEQUENCE [LARGE SCALE GENOMIC DNA]</scope>
    <source>
        <strain evidence="5">ShG14-8</strain>
    </source>
</reference>
<dbReference type="SUPFAM" id="SSF46785">
    <property type="entry name" value="Winged helix' DNA-binding domain"/>
    <property type="match status" value="1"/>
</dbReference>
<feature type="domain" description="HTH arsR-type" evidence="4">
    <location>
        <begin position="1"/>
        <end position="96"/>
    </location>
</feature>
<sequence length="107" mass="11580">MMKPAQVVRALSALAQPTRLAIYRLLVERGPEGMAAGQIAEKLKVSPATLSFHFKTLSHAGLLESRQDGRFIYYAANFAVMNGMVDYLTENCCGGNADACKVPGKKC</sequence>
<keyword evidence="2" id="KW-0238">DNA-binding</keyword>
<dbReference type="AlphaFoldDB" id="A0A139BSL5"/>
<dbReference type="CDD" id="cd00090">
    <property type="entry name" value="HTH_ARSR"/>
    <property type="match status" value="1"/>
</dbReference>
<dbReference type="SMART" id="SM00418">
    <property type="entry name" value="HTH_ARSR"/>
    <property type="match status" value="1"/>
</dbReference>
<dbReference type="PANTHER" id="PTHR43132:SF2">
    <property type="entry name" value="ARSENICAL RESISTANCE OPERON REPRESSOR ARSR-RELATED"/>
    <property type="match status" value="1"/>
</dbReference>
<dbReference type="PANTHER" id="PTHR43132">
    <property type="entry name" value="ARSENICAL RESISTANCE OPERON REPRESSOR ARSR-RELATED"/>
    <property type="match status" value="1"/>
</dbReference>
<keyword evidence="1" id="KW-0805">Transcription regulation</keyword>
<dbReference type="Proteomes" id="UP000070578">
    <property type="component" value="Unassembled WGS sequence"/>
</dbReference>
<dbReference type="PROSITE" id="PS50987">
    <property type="entry name" value="HTH_ARSR_2"/>
    <property type="match status" value="1"/>
</dbReference>
<dbReference type="InterPro" id="IPR036390">
    <property type="entry name" value="WH_DNA-bd_sf"/>
</dbReference>
<dbReference type="Gene3D" id="1.10.10.10">
    <property type="entry name" value="Winged helix-like DNA-binding domain superfamily/Winged helix DNA-binding domain"/>
    <property type="match status" value="1"/>
</dbReference>
<evidence type="ECO:0000313" key="5">
    <source>
        <dbReference type="EMBL" id="KXS31949.1"/>
    </source>
</evidence>
<evidence type="ECO:0000256" key="2">
    <source>
        <dbReference type="ARBA" id="ARBA00023125"/>
    </source>
</evidence>
<dbReference type="GO" id="GO:0003677">
    <property type="term" value="F:DNA binding"/>
    <property type="evidence" value="ECO:0007669"/>
    <property type="project" value="UniProtKB-KW"/>
</dbReference>
<dbReference type="EMBL" id="LSLI01000048">
    <property type="protein sequence ID" value="KXS31949.1"/>
    <property type="molecule type" value="Genomic_DNA"/>
</dbReference>
<evidence type="ECO:0000256" key="1">
    <source>
        <dbReference type="ARBA" id="ARBA00023015"/>
    </source>
</evidence>
<evidence type="ECO:0000313" key="6">
    <source>
        <dbReference type="Proteomes" id="UP000070578"/>
    </source>
</evidence>
<accession>A0A139BSL5</accession>